<feature type="non-terminal residue" evidence="1">
    <location>
        <position position="59"/>
    </location>
</feature>
<dbReference type="EMBL" id="JBHSWW010000371">
    <property type="protein sequence ID" value="MFC6754787.1"/>
    <property type="molecule type" value="Genomic_DNA"/>
</dbReference>
<proteinExistence type="predicted"/>
<gene>
    <name evidence="1" type="ORF">ACFQEU_15175</name>
</gene>
<organism evidence="1 2">
    <name type="scientific">Halorubrum tibetense</name>
    <dbReference type="NCBI Taxonomy" id="175631"/>
    <lineage>
        <taxon>Archaea</taxon>
        <taxon>Methanobacteriati</taxon>
        <taxon>Methanobacteriota</taxon>
        <taxon>Stenosarchaea group</taxon>
        <taxon>Halobacteria</taxon>
        <taxon>Halobacteriales</taxon>
        <taxon>Haloferacaceae</taxon>
        <taxon>Halorubrum</taxon>
    </lineage>
</organism>
<name>A0ABD5SIP0_9EURY</name>
<sequence>MKPARSASSATLVSRTTAVEEPSFAAAFETLPSPRTTWSAPDDALVIGGGAAATLTASG</sequence>
<evidence type="ECO:0000313" key="1">
    <source>
        <dbReference type="EMBL" id="MFC6754787.1"/>
    </source>
</evidence>
<comment type="caution">
    <text evidence="1">The sequence shown here is derived from an EMBL/GenBank/DDBJ whole genome shotgun (WGS) entry which is preliminary data.</text>
</comment>
<accession>A0ABD5SIP0</accession>
<evidence type="ECO:0000313" key="2">
    <source>
        <dbReference type="Proteomes" id="UP001596442"/>
    </source>
</evidence>
<reference evidence="1 2" key="1">
    <citation type="journal article" date="2019" name="Int. J. Syst. Evol. Microbiol.">
        <title>The Global Catalogue of Microorganisms (GCM) 10K type strain sequencing project: providing services to taxonomists for standard genome sequencing and annotation.</title>
        <authorList>
            <consortium name="The Broad Institute Genomics Platform"/>
            <consortium name="The Broad Institute Genome Sequencing Center for Infectious Disease"/>
            <person name="Wu L."/>
            <person name="Ma J."/>
        </authorList>
    </citation>
    <scope>NUCLEOTIDE SEQUENCE [LARGE SCALE GENOMIC DNA]</scope>
    <source>
        <strain evidence="1 2">CGMCC 1.3239</strain>
    </source>
</reference>
<keyword evidence="2" id="KW-1185">Reference proteome</keyword>
<dbReference type="AlphaFoldDB" id="A0ABD5SIP0"/>
<protein>
    <submittedName>
        <fullName evidence="1">Isochorismate synthase</fullName>
    </submittedName>
</protein>
<dbReference type="Proteomes" id="UP001596442">
    <property type="component" value="Unassembled WGS sequence"/>
</dbReference>